<dbReference type="CDD" id="cd00082">
    <property type="entry name" value="HisKA"/>
    <property type="match status" value="1"/>
</dbReference>
<dbReference type="PRINTS" id="PR00344">
    <property type="entry name" value="BCTRLSENSOR"/>
</dbReference>
<reference evidence="11 12" key="1">
    <citation type="submission" date="2015-08" db="EMBL/GenBank/DDBJ databases">
        <authorList>
            <person name="Babu N.S."/>
            <person name="Beckwith C.J."/>
            <person name="Beseler K.G."/>
            <person name="Brison A."/>
            <person name="Carone J.V."/>
            <person name="Caskin T.P."/>
            <person name="Diamond M."/>
            <person name="Durham M.E."/>
            <person name="Foxe J.M."/>
            <person name="Go M."/>
            <person name="Henderson B.A."/>
            <person name="Jones I.B."/>
            <person name="McGettigan J.A."/>
            <person name="Micheletti S.J."/>
            <person name="Nasrallah M.E."/>
            <person name="Ortiz D."/>
            <person name="Piller C.R."/>
            <person name="Privatt S.R."/>
            <person name="Schneider S.L."/>
            <person name="Sharp S."/>
            <person name="Smith T.C."/>
            <person name="Stanton J.D."/>
            <person name="Ullery H.E."/>
            <person name="Wilson R.J."/>
            <person name="Serrano M.G."/>
            <person name="Buck G."/>
            <person name="Lee V."/>
            <person name="Wang Y."/>
            <person name="Carvalho R."/>
            <person name="Voegtly L."/>
            <person name="Shi R."/>
            <person name="Duckworth R."/>
            <person name="Johnson A."/>
            <person name="Loviza R."/>
            <person name="Walstead R."/>
            <person name="Shah Z."/>
            <person name="Kiflezghi M."/>
            <person name="Wade K."/>
            <person name="Ball S.L."/>
            <person name="Bradley K.W."/>
            <person name="Asai D.J."/>
            <person name="Bowman C.A."/>
            <person name="Russell D.A."/>
            <person name="Pope W.H."/>
            <person name="Jacobs-Sera D."/>
            <person name="Hendrix R.W."/>
            <person name="Hatfull G.F."/>
        </authorList>
    </citation>
    <scope>NUCLEOTIDE SEQUENCE [LARGE SCALE GENOMIC DNA]</scope>
    <source>
        <strain evidence="11 12">DSM 27648</strain>
    </source>
</reference>
<dbReference type="GO" id="GO:0000155">
    <property type="term" value="F:phosphorelay sensor kinase activity"/>
    <property type="evidence" value="ECO:0007669"/>
    <property type="project" value="InterPro"/>
</dbReference>
<keyword evidence="5" id="KW-0547">Nucleotide-binding</keyword>
<dbReference type="Gene3D" id="3.30.565.10">
    <property type="entry name" value="Histidine kinase-like ATPase, C-terminal domain"/>
    <property type="match status" value="1"/>
</dbReference>
<feature type="transmembrane region" description="Helical" evidence="9">
    <location>
        <begin position="181"/>
        <end position="201"/>
    </location>
</feature>
<dbReference type="STRING" id="1391654.AKJ09_02843"/>
<dbReference type="Pfam" id="PF02518">
    <property type="entry name" value="HATPase_c"/>
    <property type="match status" value="1"/>
</dbReference>
<dbReference type="InterPro" id="IPR036890">
    <property type="entry name" value="HATPase_C_sf"/>
</dbReference>
<keyword evidence="4" id="KW-0808">Transferase</keyword>
<evidence type="ECO:0000256" key="8">
    <source>
        <dbReference type="ARBA" id="ARBA00023012"/>
    </source>
</evidence>
<keyword evidence="9" id="KW-0812">Transmembrane</keyword>
<dbReference type="PANTHER" id="PTHR43065:SF46">
    <property type="entry name" value="C4-DICARBOXYLATE TRANSPORT SENSOR PROTEIN DCTB"/>
    <property type="match status" value="1"/>
</dbReference>
<keyword evidence="9" id="KW-1133">Transmembrane helix</keyword>
<evidence type="ECO:0000256" key="1">
    <source>
        <dbReference type="ARBA" id="ARBA00000085"/>
    </source>
</evidence>
<evidence type="ECO:0000256" key="6">
    <source>
        <dbReference type="ARBA" id="ARBA00022777"/>
    </source>
</evidence>
<dbReference type="KEGG" id="llu:AKJ09_02843"/>
<dbReference type="InterPro" id="IPR003661">
    <property type="entry name" value="HisK_dim/P_dom"/>
</dbReference>
<keyword evidence="6 11" id="KW-0418">Kinase</keyword>
<dbReference type="SMART" id="SM00387">
    <property type="entry name" value="HATPase_c"/>
    <property type="match status" value="1"/>
</dbReference>
<comment type="catalytic activity">
    <reaction evidence="1">
        <text>ATP + protein L-histidine = ADP + protein N-phospho-L-histidine.</text>
        <dbReference type="EC" id="2.7.13.3"/>
    </reaction>
</comment>
<evidence type="ECO:0000259" key="10">
    <source>
        <dbReference type="PROSITE" id="PS50109"/>
    </source>
</evidence>
<feature type="domain" description="Histidine kinase" evidence="10">
    <location>
        <begin position="276"/>
        <end position="491"/>
    </location>
</feature>
<evidence type="ECO:0000256" key="9">
    <source>
        <dbReference type="SAM" id="Phobius"/>
    </source>
</evidence>
<feature type="transmembrane region" description="Helical" evidence="9">
    <location>
        <begin position="103"/>
        <end position="126"/>
    </location>
</feature>
<dbReference type="GO" id="GO:0005524">
    <property type="term" value="F:ATP binding"/>
    <property type="evidence" value="ECO:0007669"/>
    <property type="project" value="UniProtKB-KW"/>
</dbReference>
<dbReference type="InterPro" id="IPR036097">
    <property type="entry name" value="HisK_dim/P_sf"/>
</dbReference>
<evidence type="ECO:0000256" key="4">
    <source>
        <dbReference type="ARBA" id="ARBA00022679"/>
    </source>
</evidence>
<evidence type="ECO:0000313" key="11">
    <source>
        <dbReference type="EMBL" id="AKU96179.1"/>
    </source>
</evidence>
<keyword evidence="8" id="KW-0902">Two-component regulatory system</keyword>
<name>A0A0K1PSS8_9BACT</name>
<dbReference type="Pfam" id="PF00512">
    <property type="entry name" value="HisKA"/>
    <property type="match status" value="1"/>
</dbReference>
<dbReference type="InterPro" id="IPR003594">
    <property type="entry name" value="HATPase_dom"/>
</dbReference>
<accession>A0A0K1PSS8</accession>
<dbReference type="PANTHER" id="PTHR43065">
    <property type="entry name" value="SENSOR HISTIDINE KINASE"/>
    <property type="match status" value="1"/>
</dbReference>
<dbReference type="EMBL" id="CP012333">
    <property type="protein sequence ID" value="AKU96179.1"/>
    <property type="molecule type" value="Genomic_DNA"/>
</dbReference>
<evidence type="ECO:0000256" key="2">
    <source>
        <dbReference type="ARBA" id="ARBA00012438"/>
    </source>
</evidence>
<evidence type="ECO:0000256" key="7">
    <source>
        <dbReference type="ARBA" id="ARBA00022840"/>
    </source>
</evidence>
<keyword evidence="9" id="KW-0472">Membrane</keyword>
<feature type="transmembrane region" description="Helical" evidence="9">
    <location>
        <begin position="43"/>
        <end position="63"/>
    </location>
</feature>
<dbReference type="Gene3D" id="1.10.287.130">
    <property type="match status" value="1"/>
</dbReference>
<dbReference type="AlphaFoldDB" id="A0A0K1PSS8"/>
<keyword evidence="3" id="KW-0597">Phosphoprotein</keyword>
<dbReference type="Proteomes" id="UP000064967">
    <property type="component" value="Chromosome"/>
</dbReference>
<feature type="transmembrane region" description="Helical" evidence="9">
    <location>
        <begin position="207"/>
        <end position="230"/>
    </location>
</feature>
<protein>
    <recommendedName>
        <fullName evidence="2">histidine kinase</fullName>
        <ecNumber evidence="2">2.7.13.3</ecNumber>
    </recommendedName>
</protein>
<keyword evidence="12" id="KW-1185">Reference proteome</keyword>
<gene>
    <name evidence="11" type="ORF">AKJ09_02843</name>
</gene>
<dbReference type="SMART" id="SM00388">
    <property type="entry name" value="HisKA"/>
    <property type="match status" value="1"/>
</dbReference>
<dbReference type="PROSITE" id="PS50109">
    <property type="entry name" value="HIS_KIN"/>
    <property type="match status" value="1"/>
</dbReference>
<sequence>MQICVPLVNIAFALSLIGSVMGVVVSTLSFRFGAARGWERYRLLALVALTASLFGITDAFSSIDVAPPTLLAAIRCQGAVGALHVAGWVLYTQSYLRLQPSRWERLLVLSLVALAPAWLVPGWMIGTKETRFTIEWLHVTYANPETTILGGAAFSFETVAMLVPLMHYARAKRAGVRDAGVHLSAGLAIWLASIHDTLVTLDLFHDPLLLSLAFLITLSILGFAVTRSFVENARALEVMSATLERLVEERTHALVTTKQNLLLAEKMAALGHLAAGVAHEINNPAAAITANLTYLREGMTRKSPPADALECVDESLESVGRIAKIVRQLLEAGRTAASAPRIVHNMSVSRAVRQAVSEAKLHFGSRITASVDVGDDLRAKGDVDALVQVLVNVIVNGAQAIEPERTDGRLSIRAREIEGRISIEVTDNGAGMSEETKRRMFEPFFTTKPFGLGTGLGLPVSLGLVRSMGGDLRVESRAGMTTVHIELERSTLLDVESAPALRAS</sequence>
<feature type="transmembrane region" description="Helical" evidence="9">
    <location>
        <begin position="146"/>
        <end position="169"/>
    </location>
</feature>
<dbReference type="SUPFAM" id="SSF55874">
    <property type="entry name" value="ATPase domain of HSP90 chaperone/DNA topoisomerase II/histidine kinase"/>
    <property type="match status" value="1"/>
</dbReference>
<keyword evidence="7" id="KW-0067">ATP-binding</keyword>
<dbReference type="InterPro" id="IPR005467">
    <property type="entry name" value="His_kinase_dom"/>
</dbReference>
<organism evidence="11 12">
    <name type="scientific">Labilithrix luteola</name>
    <dbReference type="NCBI Taxonomy" id="1391654"/>
    <lineage>
        <taxon>Bacteria</taxon>
        <taxon>Pseudomonadati</taxon>
        <taxon>Myxococcota</taxon>
        <taxon>Polyangia</taxon>
        <taxon>Polyangiales</taxon>
        <taxon>Labilitrichaceae</taxon>
        <taxon>Labilithrix</taxon>
    </lineage>
</organism>
<feature type="transmembrane region" description="Helical" evidence="9">
    <location>
        <begin position="69"/>
        <end position="91"/>
    </location>
</feature>
<feature type="transmembrane region" description="Helical" evidence="9">
    <location>
        <begin position="6"/>
        <end position="31"/>
    </location>
</feature>
<evidence type="ECO:0000256" key="3">
    <source>
        <dbReference type="ARBA" id="ARBA00022553"/>
    </source>
</evidence>
<dbReference type="SUPFAM" id="SSF47384">
    <property type="entry name" value="Homodimeric domain of signal transducing histidine kinase"/>
    <property type="match status" value="1"/>
</dbReference>
<evidence type="ECO:0000313" key="12">
    <source>
        <dbReference type="Proteomes" id="UP000064967"/>
    </source>
</evidence>
<proteinExistence type="predicted"/>
<dbReference type="EC" id="2.7.13.3" evidence="2"/>
<dbReference type="InterPro" id="IPR004358">
    <property type="entry name" value="Sig_transdc_His_kin-like_C"/>
</dbReference>
<evidence type="ECO:0000256" key="5">
    <source>
        <dbReference type="ARBA" id="ARBA00022741"/>
    </source>
</evidence>